<evidence type="ECO:0000313" key="1">
    <source>
        <dbReference type="EMBL" id="KFA91280.1"/>
    </source>
</evidence>
<evidence type="ECO:0000313" key="2">
    <source>
        <dbReference type="Proteomes" id="UP000028547"/>
    </source>
</evidence>
<name>A0A084SS45_9BACT</name>
<proteinExistence type="predicted"/>
<reference evidence="1 2" key="1">
    <citation type="submission" date="2014-07" db="EMBL/GenBank/DDBJ databases">
        <title>Draft Genome Sequence of Gephyronic Acid Producer, Cystobacter violaceus Strain Cb vi76.</title>
        <authorList>
            <person name="Stevens D.C."/>
            <person name="Young J."/>
            <person name="Carmichael R."/>
            <person name="Tan J."/>
            <person name="Taylor R.E."/>
        </authorList>
    </citation>
    <scope>NUCLEOTIDE SEQUENCE [LARGE SCALE GENOMIC DNA]</scope>
    <source>
        <strain evidence="1 2">Cb vi76</strain>
    </source>
</reference>
<sequence>MKHPLALLVALLANLACTSTRVVDPHVWRATPGQAAESIPGPLKNFGSFDSFSDALKAACPLILSKPNASVGHLLEQNPELALRVSTEYCAWLYYTPEHKYELSMLTDQEEPGDALHGAASCLLPPNVDDPRYTPTSIQYIFLLHNHPFAMEPSERDIHLATAMANAHGLVAQAGNRKVPLAVVAFFSSSRDAQHATCDGFYQYIPATSELLKWHNTENTWRKEKLGEVKWISPTRFIIMRE</sequence>
<dbReference type="AlphaFoldDB" id="A0A084SS45"/>
<dbReference type="Proteomes" id="UP000028547">
    <property type="component" value="Unassembled WGS sequence"/>
</dbReference>
<gene>
    <name evidence="1" type="ORF">Q664_23350</name>
</gene>
<accession>A0A084SS45</accession>
<organism evidence="1 2">
    <name type="scientific">Archangium violaceum Cb vi76</name>
    <dbReference type="NCBI Taxonomy" id="1406225"/>
    <lineage>
        <taxon>Bacteria</taxon>
        <taxon>Pseudomonadati</taxon>
        <taxon>Myxococcota</taxon>
        <taxon>Myxococcia</taxon>
        <taxon>Myxococcales</taxon>
        <taxon>Cystobacterineae</taxon>
        <taxon>Archangiaceae</taxon>
        <taxon>Archangium</taxon>
    </lineage>
</organism>
<dbReference type="RefSeq" id="WP_043399295.1">
    <property type="nucleotide sequence ID" value="NZ_JPMI01000154.1"/>
</dbReference>
<dbReference type="EMBL" id="JPMI01000154">
    <property type="protein sequence ID" value="KFA91280.1"/>
    <property type="molecule type" value="Genomic_DNA"/>
</dbReference>
<comment type="caution">
    <text evidence="1">The sequence shown here is derived from an EMBL/GenBank/DDBJ whole genome shotgun (WGS) entry which is preliminary data.</text>
</comment>
<protein>
    <submittedName>
        <fullName evidence="1">Uncharacterized protein</fullName>
    </submittedName>
</protein>